<evidence type="ECO:0000313" key="1">
    <source>
        <dbReference type="EMBL" id="QQM67909.1"/>
    </source>
</evidence>
<organism evidence="1 2">
    <name type="scientific">Actinomyces weissii</name>
    <dbReference type="NCBI Taxonomy" id="675090"/>
    <lineage>
        <taxon>Bacteria</taxon>
        <taxon>Bacillati</taxon>
        <taxon>Actinomycetota</taxon>
        <taxon>Actinomycetes</taxon>
        <taxon>Actinomycetales</taxon>
        <taxon>Actinomycetaceae</taxon>
        <taxon>Actinomyces</taxon>
    </lineage>
</organism>
<evidence type="ECO:0000313" key="2">
    <source>
        <dbReference type="Proteomes" id="UP000595895"/>
    </source>
</evidence>
<dbReference type="Proteomes" id="UP000595895">
    <property type="component" value="Chromosome"/>
</dbReference>
<gene>
    <name evidence="1" type="ORF">JG540_03315</name>
</gene>
<protein>
    <submittedName>
        <fullName evidence="1">DUF2505 domain-containing protein</fullName>
    </submittedName>
</protein>
<dbReference type="AlphaFoldDB" id="A0A7T7MAX3"/>
<proteinExistence type="predicted"/>
<dbReference type="Pfam" id="PF10698">
    <property type="entry name" value="DUF2505"/>
    <property type="match status" value="1"/>
</dbReference>
<dbReference type="InterPro" id="IPR019639">
    <property type="entry name" value="DUF2505"/>
</dbReference>
<dbReference type="RefSeq" id="WP_200277208.1">
    <property type="nucleotide sequence ID" value="NZ_CP066802.1"/>
</dbReference>
<accession>A0A7T7MAX3</accession>
<keyword evidence="2" id="KW-1185">Reference proteome</keyword>
<sequence>MRTNLKINYPADVDAVVAMLSDPEFQRGRTARLKPENLDCQVVPAGEGFRAQVSGAVAPTRLPAVASKLIRSAVSFSVTETWSGPAADGARTGDLAVSVKGAPVQVGGTMKMLPGQGSTTVELDLDLRVTVPLVGKSLEEKAVGMAGHVVRDEERRAAAYLQAKA</sequence>
<dbReference type="KEGG" id="awe:JG540_03315"/>
<reference evidence="1 2" key="1">
    <citation type="submission" date="2020-12" db="EMBL/GenBank/DDBJ databases">
        <authorList>
            <person name="Zhou J."/>
        </authorList>
    </citation>
    <scope>NUCLEOTIDE SEQUENCE [LARGE SCALE GENOMIC DNA]</scope>
    <source>
        <strain evidence="1 2">CCUG 61299</strain>
    </source>
</reference>
<dbReference type="EMBL" id="CP066802">
    <property type="protein sequence ID" value="QQM67909.1"/>
    <property type="molecule type" value="Genomic_DNA"/>
</dbReference>
<name>A0A7T7MAX3_9ACTO</name>